<proteinExistence type="inferred from homology"/>
<dbReference type="EC" id="1.1.1.37" evidence="3"/>
<evidence type="ECO:0000256" key="9">
    <source>
        <dbReference type="PIRSR" id="PIRSR000102-3"/>
    </source>
</evidence>
<gene>
    <name evidence="13" type="ORF">APLA_LOCUS3657</name>
</gene>
<keyword evidence="14" id="KW-1185">Reference proteome</keyword>
<dbReference type="InterPro" id="IPR001557">
    <property type="entry name" value="L-lactate/malate_DH"/>
</dbReference>
<dbReference type="Proteomes" id="UP000494106">
    <property type="component" value="Unassembled WGS sequence"/>
</dbReference>
<dbReference type="GO" id="GO:0030060">
    <property type="term" value="F:L-malate dehydrogenase (NAD+) activity"/>
    <property type="evidence" value="ECO:0007669"/>
    <property type="project" value="UniProtKB-EC"/>
</dbReference>
<evidence type="ECO:0000313" key="14">
    <source>
        <dbReference type="Proteomes" id="UP000494106"/>
    </source>
</evidence>
<feature type="binding site" evidence="9">
    <location>
        <begin position="28"/>
        <end position="34"/>
    </location>
    <ligand>
        <name>NAD(+)</name>
        <dbReference type="ChEBI" id="CHEBI:57540"/>
    </ligand>
</feature>
<feature type="domain" description="Lactate/malate dehydrogenase C-terminal" evidence="12">
    <location>
        <begin position="169"/>
        <end position="328"/>
    </location>
</feature>
<reference evidence="13 14" key="1">
    <citation type="submission" date="2020-04" db="EMBL/GenBank/DDBJ databases">
        <authorList>
            <person name="Wallbank WR R."/>
            <person name="Pardo Diaz C."/>
            <person name="Kozak K."/>
            <person name="Martin S."/>
            <person name="Jiggins C."/>
            <person name="Moest M."/>
            <person name="Warren A I."/>
            <person name="Byers J.R.P. K."/>
            <person name="Montejo-Kovacevich G."/>
            <person name="Yen C E."/>
        </authorList>
    </citation>
    <scope>NUCLEOTIDE SEQUENCE [LARGE SCALE GENOMIC DNA]</scope>
</reference>
<evidence type="ECO:0000256" key="3">
    <source>
        <dbReference type="ARBA" id="ARBA00012995"/>
    </source>
</evidence>
<dbReference type="EMBL" id="CADEBC010000346">
    <property type="protein sequence ID" value="CAB3228519.1"/>
    <property type="molecule type" value="Genomic_DNA"/>
</dbReference>
<accession>A0A8S0Z6C5</accession>
<keyword evidence="6 10" id="KW-0560">Oxidoreductase</keyword>
<comment type="subunit">
    <text evidence="2">Homodimer.</text>
</comment>
<evidence type="ECO:0000256" key="8">
    <source>
        <dbReference type="ARBA" id="ARBA00048313"/>
    </source>
</evidence>
<evidence type="ECO:0000259" key="11">
    <source>
        <dbReference type="Pfam" id="PF00056"/>
    </source>
</evidence>
<dbReference type="OrthoDB" id="755699at2759"/>
<dbReference type="Pfam" id="PF00056">
    <property type="entry name" value="Ldh_1_N"/>
    <property type="match status" value="1"/>
</dbReference>
<evidence type="ECO:0000256" key="10">
    <source>
        <dbReference type="RuleBase" id="RU003369"/>
    </source>
</evidence>
<dbReference type="PANTHER" id="PTHR11540:SF16">
    <property type="entry name" value="MALATE DEHYDROGENASE, MITOCHONDRIAL"/>
    <property type="match status" value="1"/>
</dbReference>
<feature type="binding site" evidence="9">
    <location>
        <position position="54"/>
    </location>
    <ligand>
        <name>NAD(+)</name>
        <dbReference type="ChEBI" id="CHEBI:57540"/>
    </ligand>
</feature>
<evidence type="ECO:0000256" key="6">
    <source>
        <dbReference type="ARBA" id="ARBA00023002"/>
    </source>
</evidence>
<dbReference type="InterPro" id="IPR036291">
    <property type="entry name" value="NAD(P)-bd_dom_sf"/>
</dbReference>
<dbReference type="Gene3D" id="3.40.50.720">
    <property type="entry name" value="NAD(P)-binding Rossmann-like Domain"/>
    <property type="match status" value="1"/>
</dbReference>
<evidence type="ECO:0000313" key="13">
    <source>
        <dbReference type="EMBL" id="CAB3228519.1"/>
    </source>
</evidence>
<evidence type="ECO:0000256" key="4">
    <source>
        <dbReference type="ARBA" id="ARBA00016075"/>
    </source>
</evidence>
<dbReference type="InterPro" id="IPR015955">
    <property type="entry name" value="Lactate_DH/Glyco_Ohase_4_C"/>
</dbReference>
<dbReference type="SUPFAM" id="SSF51735">
    <property type="entry name" value="NAD(P)-binding Rossmann-fold domains"/>
    <property type="match status" value="1"/>
</dbReference>
<evidence type="ECO:0000256" key="2">
    <source>
        <dbReference type="ARBA" id="ARBA00011738"/>
    </source>
</evidence>
<evidence type="ECO:0000256" key="5">
    <source>
        <dbReference type="ARBA" id="ARBA00022532"/>
    </source>
</evidence>
<sequence length="333" mass="36918">MFGKILIRKKIFNILYASIRSHQVTVLGGATDVGQTISLMLRSQPNITKLVIHDTLKETPGVTLDLSHVPTNAEVKGYVGEEYLEPALMNSELIICAAGVTRTPSITENTCFTTNTVFIKSLAKAIARLEPMPFIGIVTEPINSLIPMTAEIVRNYGELDVRKLFGISTIDFLRAQILYASIHKLHPSDVSVPVIGGRSYKTCIPLLSQALPAKDMNEREAQTFTMKLRKADHDIMKAKNGLAPVLSVAHSAVLFTRSVLNALDGNDEVVHAFVDNNDFGTDYFSGLVHINRDGVKEMQRYSKLSNFECQLLENSIEELRKDVLQGKKILEYA</sequence>
<evidence type="ECO:0000256" key="1">
    <source>
        <dbReference type="ARBA" id="ARBA00008824"/>
    </source>
</evidence>
<dbReference type="InterPro" id="IPR001236">
    <property type="entry name" value="Lactate/malate_DH_N"/>
</dbReference>
<organism evidence="13 14">
    <name type="scientific">Arctia plantaginis</name>
    <name type="common">Wood tiger moth</name>
    <name type="synonym">Phalaena plantaginis</name>
    <dbReference type="NCBI Taxonomy" id="874455"/>
    <lineage>
        <taxon>Eukaryota</taxon>
        <taxon>Metazoa</taxon>
        <taxon>Ecdysozoa</taxon>
        <taxon>Arthropoda</taxon>
        <taxon>Hexapoda</taxon>
        <taxon>Insecta</taxon>
        <taxon>Pterygota</taxon>
        <taxon>Neoptera</taxon>
        <taxon>Endopterygota</taxon>
        <taxon>Lepidoptera</taxon>
        <taxon>Glossata</taxon>
        <taxon>Ditrysia</taxon>
        <taxon>Noctuoidea</taxon>
        <taxon>Erebidae</taxon>
        <taxon>Arctiinae</taxon>
        <taxon>Arctia</taxon>
    </lineage>
</organism>
<dbReference type="PANTHER" id="PTHR11540">
    <property type="entry name" value="MALATE AND LACTATE DEHYDROGENASE"/>
    <property type="match status" value="1"/>
</dbReference>
<comment type="catalytic activity">
    <reaction evidence="8">
        <text>(S)-malate + NAD(+) = oxaloacetate + NADH + H(+)</text>
        <dbReference type="Rhea" id="RHEA:21432"/>
        <dbReference type="ChEBI" id="CHEBI:15378"/>
        <dbReference type="ChEBI" id="CHEBI:15589"/>
        <dbReference type="ChEBI" id="CHEBI:16452"/>
        <dbReference type="ChEBI" id="CHEBI:57540"/>
        <dbReference type="ChEBI" id="CHEBI:57945"/>
        <dbReference type="EC" id="1.1.1.37"/>
    </reaction>
</comment>
<dbReference type="InterPro" id="IPR022383">
    <property type="entry name" value="Lactate/malate_DH_C"/>
</dbReference>
<dbReference type="GO" id="GO:0006099">
    <property type="term" value="P:tricarboxylic acid cycle"/>
    <property type="evidence" value="ECO:0007669"/>
    <property type="project" value="UniProtKB-KW"/>
</dbReference>
<comment type="caution">
    <text evidence="13">The sequence shown here is derived from an EMBL/GenBank/DDBJ whole genome shotgun (WGS) entry which is preliminary data.</text>
</comment>
<keyword evidence="7 9" id="KW-0520">NAD</keyword>
<name>A0A8S0Z6C5_ARCPL</name>
<evidence type="ECO:0000256" key="7">
    <source>
        <dbReference type="ARBA" id="ARBA00023027"/>
    </source>
</evidence>
<dbReference type="GO" id="GO:0005737">
    <property type="term" value="C:cytoplasm"/>
    <property type="evidence" value="ECO:0007669"/>
    <property type="project" value="TreeGrafter"/>
</dbReference>
<dbReference type="FunFam" id="3.40.50.720:FF:000268">
    <property type="entry name" value="Malate dehydrogenase"/>
    <property type="match status" value="1"/>
</dbReference>
<feature type="domain" description="Lactate/malate dehydrogenase N-terminal" evidence="11">
    <location>
        <begin position="23"/>
        <end position="166"/>
    </location>
</feature>
<dbReference type="Pfam" id="PF02866">
    <property type="entry name" value="Ldh_1_C"/>
    <property type="match status" value="1"/>
</dbReference>
<dbReference type="PIRSF" id="PIRSF000102">
    <property type="entry name" value="Lac_mal_DH"/>
    <property type="match status" value="1"/>
</dbReference>
<dbReference type="Gene3D" id="3.90.110.10">
    <property type="entry name" value="Lactate dehydrogenase/glycoside hydrolase, family 4, C-terminal"/>
    <property type="match status" value="1"/>
</dbReference>
<keyword evidence="5" id="KW-0816">Tricarboxylic acid cycle</keyword>
<dbReference type="SUPFAM" id="SSF56327">
    <property type="entry name" value="LDH C-terminal domain-like"/>
    <property type="match status" value="1"/>
</dbReference>
<feature type="binding site" evidence="9">
    <location>
        <position position="115"/>
    </location>
    <ligand>
        <name>NAD(+)</name>
        <dbReference type="ChEBI" id="CHEBI:57540"/>
    </ligand>
</feature>
<dbReference type="GO" id="GO:0019752">
    <property type="term" value="P:carboxylic acid metabolic process"/>
    <property type="evidence" value="ECO:0007669"/>
    <property type="project" value="InterPro"/>
</dbReference>
<evidence type="ECO:0000259" key="12">
    <source>
        <dbReference type="Pfam" id="PF02866"/>
    </source>
</evidence>
<dbReference type="AlphaFoldDB" id="A0A8S0Z6C5"/>
<comment type="similarity">
    <text evidence="1">Belongs to the LDH/MDH superfamily. MDH type 1 family.</text>
</comment>
<protein>
    <recommendedName>
        <fullName evidence="4">Malate dehydrogenase, mitochondrial</fullName>
        <ecNumber evidence="3">1.1.1.37</ecNumber>
    </recommendedName>
</protein>